<organism evidence="1">
    <name type="scientific">hydrothermal vent metagenome</name>
    <dbReference type="NCBI Taxonomy" id="652676"/>
    <lineage>
        <taxon>unclassified sequences</taxon>
        <taxon>metagenomes</taxon>
        <taxon>ecological metagenomes</taxon>
    </lineage>
</organism>
<dbReference type="PANTHER" id="PTHR36451:SF1">
    <property type="entry name" value="OMEGA-HYDROXY-BETA-DIHYDROMENAQUINONE-9 SULFOTRANSFERASE STF3"/>
    <property type="match status" value="1"/>
</dbReference>
<dbReference type="PANTHER" id="PTHR36451">
    <property type="entry name" value="PAPS-DEPENDENT SULFOTRANSFERASE STF3"/>
    <property type="match status" value="1"/>
</dbReference>
<accession>A0A3B0Y4J3</accession>
<dbReference type="Pfam" id="PF13469">
    <property type="entry name" value="Sulfotransfer_3"/>
    <property type="match status" value="1"/>
</dbReference>
<dbReference type="InterPro" id="IPR052736">
    <property type="entry name" value="Stf3_sulfotransferase"/>
</dbReference>
<sequence length="330" mass="38066">MIETLLRIPEKALFTLLGQLENTLSRNHKLQNTPTFIIGPPRSGTTLLGQIVCHAFDVSYIPNMAIRMRHIYNGYPPIVTASKIAKLLGYTSNTDEKYESYYGSSSVLGGSSDSDFIWRDVLPMGYLEKGDLSDQHQRYIHRITAGLEKVFNKPFIDKCVGHSLRIPALLEIFPEALFIRCKRNPLAVAQSVYFGRTRSEWTRKTWLTPHARGYEALFQKDLLEQCAGQQYLFEKDIDAGLSQVDPERVIEVDYDDVCRQPEKELQRIYDLMHQHNIEVQMLHKAPDAFPLSNFRRVDKNIYNQLVTHLEKIYGTPVSHLYEQSDQEKNN</sequence>
<reference evidence="1" key="1">
    <citation type="submission" date="2018-06" db="EMBL/GenBank/DDBJ databases">
        <authorList>
            <person name="Zhirakovskaya E."/>
        </authorList>
    </citation>
    <scope>NUCLEOTIDE SEQUENCE</scope>
</reference>
<dbReference type="EMBL" id="UOFI01000199">
    <property type="protein sequence ID" value="VAW70477.1"/>
    <property type="molecule type" value="Genomic_DNA"/>
</dbReference>
<proteinExistence type="predicted"/>
<evidence type="ECO:0000313" key="1">
    <source>
        <dbReference type="EMBL" id="VAW70477.1"/>
    </source>
</evidence>
<gene>
    <name evidence="1" type="ORF">MNBD_GAMMA09-2158</name>
</gene>
<dbReference type="AlphaFoldDB" id="A0A3B0Y4J3"/>
<name>A0A3B0Y4J3_9ZZZZ</name>
<dbReference type="InterPro" id="IPR027417">
    <property type="entry name" value="P-loop_NTPase"/>
</dbReference>
<dbReference type="Gene3D" id="3.40.50.300">
    <property type="entry name" value="P-loop containing nucleotide triphosphate hydrolases"/>
    <property type="match status" value="1"/>
</dbReference>
<dbReference type="SUPFAM" id="SSF52540">
    <property type="entry name" value="P-loop containing nucleoside triphosphate hydrolases"/>
    <property type="match status" value="1"/>
</dbReference>
<evidence type="ECO:0008006" key="2">
    <source>
        <dbReference type="Google" id="ProtNLM"/>
    </source>
</evidence>
<protein>
    <recommendedName>
        <fullName evidence="2">Sulfotransferase</fullName>
    </recommendedName>
</protein>